<dbReference type="InterPro" id="IPR000731">
    <property type="entry name" value="SSD"/>
</dbReference>
<evidence type="ECO:0000313" key="8">
    <source>
        <dbReference type="EMBL" id="HGT83075.1"/>
    </source>
</evidence>
<evidence type="ECO:0000256" key="2">
    <source>
        <dbReference type="ARBA" id="ARBA00022475"/>
    </source>
</evidence>
<feature type="transmembrane region" description="Helical" evidence="6">
    <location>
        <begin position="652"/>
        <end position="672"/>
    </location>
</feature>
<evidence type="ECO:0000256" key="6">
    <source>
        <dbReference type="SAM" id="Phobius"/>
    </source>
</evidence>
<dbReference type="AlphaFoldDB" id="A0A7J3M420"/>
<proteinExistence type="predicted"/>
<protein>
    <submittedName>
        <fullName evidence="8">MFP transporter</fullName>
    </submittedName>
</protein>
<keyword evidence="4 6" id="KW-1133">Transmembrane helix</keyword>
<organism evidence="8">
    <name type="scientific">Archaeoglobus fulgidus</name>
    <dbReference type="NCBI Taxonomy" id="2234"/>
    <lineage>
        <taxon>Archaea</taxon>
        <taxon>Methanobacteriati</taxon>
        <taxon>Methanobacteriota</taxon>
        <taxon>Archaeoglobi</taxon>
        <taxon>Archaeoglobales</taxon>
        <taxon>Archaeoglobaceae</taxon>
        <taxon>Archaeoglobus</taxon>
    </lineage>
</organism>
<dbReference type="NCBIfam" id="TIGR00921">
    <property type="entry name" value="2A067"/>
    <property type="match status" value="1"/>
</dbReference>
<feature type="transmembrane region" description="Helical" evidence="6">
    <location>
        <begin position="195"/>
        <end position="218"/>
    </location>
</feature>
<keyword evidence="3 6" id="KW-0812">Transmembrane</keyword>
<keyword evidence="5 6" id="KW-0472">Membrane</keyword>
<comment type="subcellular location">
    <subcellularLocation>
        <location evidence="1">Cell membrane</location>
        <topology evidence="1">Multi-pass membrane protein</topology>
    </subcellularLocation>
</comment>
<reference evidence="8" key="1">
    <citation type="journal article" date="2020" name="mSystems">
        <title>Genome- and Community-Level Interaction Insights into Carbon Utilization and Element Cycling Functions of Hydrothermarchaeota in Hydrothermal Sediment.</title>
        <authorList>
            <person name="Zhou Z."/>
            <person name="Liu Y."/>
            <person name="Xu W."/>
            <person name="Pan J."/>
            <person name="Luo Z.H."/>
            <person name="Li M."/>
        </authorList>
    </citation>
    <scope>NUCLEOTIDE SEQUENCE [LARGE SCALE GENOMIC DNA]</scope>
    <source>
        <strain evidence="8">SpSt-587</strain>
    </source>
</reference>
<sequence>MRPQDLVLKKPGLVIVFISAIIFASIISAMNVETVSGTESFFAKENKIYQEYKLYEKNFQKAVGAIFIFIKSDDVVNYETYDFMLKLGEEISKVEGVEKVVSPASLLIENFGVIPTDEKILKDLSERYFSELIPKRSLAMMMVEIQPVASKKQEEIAKNIEKAIKNTEIPSGAVVEVTGSPVLGYQIKSEILKSLGITMVASILLMILFLVVTFSGVVRKKVTTFLPLLISVSAVTIVYGLMPVLGIPLSEHTNGALPMLIGLSIEYAVQIQNRFEEEIQRREVDDALKISIERTGRALFLAYLTTAVGFLSMLSPGVPAMSWFGIVATLGLLIALILSLTFLPAILKLIERRKFSAEKGAEVSKLEKSLSVVSNITANRPRGVLVVAILICVVGFYVSPLIELETNYNKYVPQNLPAIQKFRELESVAGGQTIYTLVLQIEEVDEDVLKRADELAEYVKGRVDLIYSYQSPMSLVKSYGSLEKVPEEQLQRYISGSTIAINLYSTASGYEEYKRTLESIKQSVDFYGWDGDYFVTGQAALSTEIGTIMINSQTTMTTVAYIAILILLLAIYRSIRKSVVPLIAITTVIGVMNLIMFLSGVKQTMVSIALNSIVLGLGIDFSIMITERYLEERQRVSEIEAVKRAIERTGKATTTSALAMLGGFGSLMLSTFPVMRDFGFLALVAISFSLLSAFTVVPAFLMITERVSRRLNKKSVASFVSA</sequence>
<feature type="transmembrane region" description="Helical" evidence="6">
    <location>
        <begin position="554"/>
        <end position="572"/>
    </location>
</feature>
<feature type="transmembrane region" description="Helical" evidence="6">
    <location>
        <begin position="225"/>
        <end position="249"/>
    </location>
</feature>
<feature type="transmembrane region" description="Helical" evidence="6">
    <location>
        <begin position="255"/>
        <end position="275"/>
    </location>
</feature>
<accession>A0A7J3M420</accession>
<evidence type="ECO:0000256" key="4">
    <source>
        <dbReference type="ARBA" id="ARBA00022989"/>
    </source>
</evidence>
<feature type="transmembrane region" description="Helical" evidence="6">
    <location>
        <begin position="320"/>
        <end position="347"/>
    </location>
</feature>
<feature type="transmembrane region" description="Helical" evidence="6">
    <location>
        <begin position="12"/>
        <end position="30"/>
    </location>
</feature>
<dbReference type="PROSITE" id="PS50156">
    <property type="entry name" value="SSD"/>
    <property type="match status" value="2"/>
</dbReference>
<dbReference type="GO" id="GO:0005886">
    <property type="term" value="C:plasma membrane"/>
    <property type="evidence" value="ECO:0007669"/>
    <property type="project" value="UniProtKB-SubCell"/>
</dbReference>
<feature type="transmembrane region" description="Helical" evidence="6">
    <location>
        <begin position="579"/>
        <end position="599"/>
    </location>
</feature>
<feature type="transmembrane region" description="Helical" evidence="6">
    <location>
        <begin position="678"/>
        <end position="703"/>
    </location>
</feature>
<gene>
    <name evidence="8" type="ORF">ENT52_05055</name>
</gene>
<dbReference type="EMBL" id="DSYZ01000096">
    <property type="protein sequence ID" value="HGT83075.1"/>
    <property type="molecule type" value="Genomic_DNA"/>
</dbReference>
<feature type="transmembrane region" description="Helical" evidence="6">
    <location>
        <begin position="384"/>
        <end position="402"/>
    </location>
</feature>
<evidence type="ECO:0000256" key="5">
    <source>
        <dbReference type="ARBA" id="ARBA00023136"/>
    </source>
</evidence>
<comment type="caution">
    <text evidence="8">The sequence shown here is derived from an EMBL/GenBank/DDBJ whole genome shotgun (WGS) entry which is preliminary data.</text>
</comment>
<keyword evidence="2" id="KW-1003">Cell membrane</keyword>
<feature type="domain" description="SSD" evidence="7">
    <location>
        <begin position="228"/>
        <end position="349"/>
    </location>
</feature>
<feature type="transmembrane region" description="Helical" evidence="6">
    <location>
        <begin position="605"/>
        <end position="625"/>
    </location>
</feature>
<dbReference type="Pfam" id="PF03176">
    <property type="entry name" value="MMPL"/>
    <property type="match status" value="2"/>
</dbReference>
<dbReference type="PANTHER" id="PTHR33406">
    <property type="entry name" value="MEMBRANE PROTEIN MJ1562-RELATED"/>
    <property type="match status" value="1"/>
</dbReference>
<dbReference type="PANTHER" id="PTHR33406:SF13">
    <property type="entry name" value="MEMBRANE PROTEIN YDFJ"/>
    <property type="match status" value="1"/>
</dbReference>
<dbReference type="InterPro" id="IPR004869">
    <property type="entry name" value="MMPL_dom"/>
</dbReference>
<feature type="transmembrane region" description="Helical" evidence="6">
    <location>
        <begin position="296"/>
        <end position="314"/>
    </location>
</feature>
<evidence type="ECO:0000259" key="7">
    <source>
        <dbReference type="PROSITE" id="PS50156"/>
    </source>
</evidence>
<evidence type="ECO:0000256" key="1">
    <source>
        <dbReference type="ARBA" id="ARBA00004651"/>
    </source>
</evidence>
<name>A0A7J3M420_ARCFL</name>
<dbReference type="InterPro" id="IPR050545">
    <property type="entry name" value="Mycobact_MmpL"/>
</dbReference>
<evidence type="ECO:0000256" key="3">
    <source>
        <dbReference type="ARBA" id="ARBA00022692"/>
    </source>
</evidence>
<dbReference type="SUPFAM" id="SSF82866">
    <property type="entry name" value="Multidrug efflux transporter AcrB transmembrane domain"/>
    <property type="match status" value="2"/>
</dbReference>
<feature type="domain" description="SSD" evidence="7">
    <location>
        <begin position="582"/>
        <end position="703"/>
    </location>
</feature>
<dbReference type="Gene3D" id="1.20.1640.10">
    <property type="entry name" value="Multidrug efflux transporter AcrB transmembrane domain"/>
    <property type="match status" value="2"/>
</dbReference>